<dbReference type="EMBL" id="BAABKP010000002">
    <property type="protein sequence ID" value="GAA4796770.1"/>
    <property type="molecule type" value="Genomic_DNA"/>
</dbReference>
<comment type="caution">
    <text evidence="2">The sequence shown here is derived from an EMBL/GenBank/DDBJ whole genome shotgun (WGS) entry which is preliminary data.</text>
</comment>
<keyword evidence="3" id="KW-1185">Reference proteome</keyword>
<evidence type="ECO:0000313" key="3">
    <source>
        <dbReference type="Proteomes" id="UP001500187"/>
    </source>
</evidence>
<name>A0ABP9BKB3_9MICC</name>
<protein>
    <submittedName>
        <fullName evidence="2">Uncharacterized protein</fullName>
    </submittedName>
</protein>
<dbReference type="RefSeq" id="WP_270238974.1">
    <property type="nucleotide sequence ID" value="NZ_BAABKP010000002.1"/>
</dbReference>
<evidence type="ECO:0000313" key="2">
    <source>
        <dbReference type="EMBL" id="GAA4796770.1"/>
    </source>
</evidence>
<feature type="region of interest" description="Disordered" evidence="1">
    <location>
        <begin position="105"/>
        <end position="148"/>
    </location>
</feature>
<reference evidence="3" key="1">
    <citation type="journal article" date="2019" name="Int. J. Syst. Evol. Microbiol.">
        <title>The Global Catalogue of Microorganisms (GCM) 10K type strain sequencing project: providing services to taxonomists for standard genome sequencing and annotation.</title>
        <authorList>
            <consortium name="The Broad Institute Genomics Platform"/>
            <consortium name="The Broad Institute Genome Sequencing Center for Infectious Disease"/>
            <person name="Wu L."/>
            <person name="Ma J."/>
        </authorList>
    </citation>
    <scope>NUCLEOTIDE SEQUENCE [LARGE SCALE GENOMIC DNA]</scope>
    <source>
        <strain evidence="3">JCM 18541</strain>
    </source>
</reference>
<gene>
    <name evidence="2" type="ORF">GCM10023352_15320</name>
</gene>
<organism evidence="2 3">
    <name type="scientific">Rothia endophytica</name>
    <dbReference type="NCBI Taxonomy" id="1324766"/>
    <lineage>
        <taxon>Bacteria</taxon>
        <taxon>Bacillati</taxon>
        <taxon>Actinomycetota</taxon>
        <taxon>Actinomycetes</taxon>
        <taxon>Micrococcales</taxon>
        <taxon>Micrococcaceae</taxon>
        <taxon>Rothia</taxon>
    </lineage>
</organism>
<proteinExistence type="predicted"/>
<accession>A0ABP9BKB3</accession>
<dbReference type="Proteomes" id="UP001500187">
    <property type="component" value="Unassembled WGS sequence"/>
</dbReference>
<evidence type="ECO:0000256" key="1">
    <source>
        <dbReference type="SAM" id="MobiDB-lite"/>
    </source>
</evidence>
<sequence>MSAVYYPAAFATEAARNLRHLAADSELQATGPGTATLLGDLRDAATAMREAIDRIAVAHTLPGAPALTRDTGLQIGDELHQAGTALEETTTRLTGAVTAIEHPTTVPKHTTRRSLRAGRQARVAQPAGSWFDPHPAGSSRGQGRGLGL</sequence>